<dbReference type="RefSeq" id="WP_269444403.1">
    <property type="nucleotide sequence ID" value="NZ_CP097463.1"/>
</dbReference>
<dbReference type="InterPro" id="IPR002545">
    <property type="entry name" value="CheW-lke_dom"/>
</dbReference>
<protein>
    <submittedName>
        <fullName evidence="2">Chemotaxis protein CheW</fullName>
    </submittedName>
</protein>
<evidence type="ECO:0000259" key="1">
    <source>
        <dbReference type="PROSITE" id="PS50851"/>
    </source>
</evidence>
<dbReference type="SUPFAM" id="SSF50341">
    <property type="entry name" value="CheW-like"/>
    <property type="match status" value="1"/>
</dbReference>
<gene>
    <name evidence="2" type="ORF">M6B22_03585</name>
</gene>
<sequence>MSQPRTEPGTAEHAGQYTTFWLGDGLYGIEVERVREVLRQQDLTRVPLAPATVAGLINLRGQVVTAINLRERLELGRPDGETSSMLVVVLVAGEPIALVVDRIGGVIDVTTDQFELPPDTLTGVVRELVFGAYKLDGQLLLSLDVEAAVAA</sequence>
<evidence type="ECO:0000313" key="2">
    <source>
        <dbReference type="EMBL" id="WAX57854.1"/>
    </source>
</evidence>
<organism evidence="2 3">
    <name type="scientific">Jatrophihabitans cynanchi</name>
    <dbReference type="NCBI Taxonomy" id="2944128"/>
    <lineage>
        <taxon>Bacteria</taxon>
        <taxon>Bacillati</taxon>
        <taxon>Actinomycetota</taxon>
        <taxon>Actinomycetes</taxon>
        <taxon>Jatrophihabitantales</taxon>
        <taxon>Jatrophihabitantaceae</taxon>
        <taxon>Jatrophihabitans</taxon>
    </lineage>
</organism>
<dbReference type="Pfam" id="PF01584">
    <property type="entry name" value="CheW"/>
    <property type="match status" value="1"/>
</dbReference>
<keyword evidence="3" id="KW-1185">Reference proteome</keyword>
<dbReference type="PANTHER" id="PTHR22617:SF23">
    <property type="entry name" value="CHEMOTAXIS PROTEIN CHEW"/>
    <property type="match status" value="1"/>
</dbReference>
<proteinExistence type="predicted"/>
<dbReference type="Proteomes" id="UP001164693">
    <property type="component" value="Chromosome"/>
</dbReference>
<accession>A0ABY7K3D4</accession>
<dbReference type="InterPro" id="IPR039315">
    <property type="entry name" value="CheW"/>
</dbReference>
<name>A0ABY7K3D4_9ACTN</name>
<dbReference type="Gene3D" id="2.30.30.40">
    <property type="entry name" value="SH3 Domains"/>
    <property type="match status" value="1"/>
</dbReference>
<dbReference type="PANTHER" id="PTHR22617">
    <property type="entry name" value="CHEMOTAXIS SENSOR HISTIDINE KINASE-RELATED"/>
    <property type="match status" value="1"/>
</dbReference>
<evidence type="ECO:0000313" key="3">
    <source>
        <dbReference type="Proteomes" id="UP001164693"/>
    </source>
</evidence>
<dbReference type="InterPro" id="IPR036061">
    <property type="entry name" value="CheW-like_dom_sf"/>
</dbReference>
<dbReference type="SMART" id="SM00260">
    <property type="entry name" value="CheW"/>
    <property type="match status" value="1"/>
</dbReference>
<dbReference type="Gene3D" id="2.40.50.180">
    <property type="entry name" value="CheA-289, Domain 4"/>
    <property type="match status" value="1"/>
</dbReference>
<dbReference type="EMBL" id="CP097463">
    <property type="protein sequence ID" value="WAX57854.1"/>
    <property type="molecule type" value="Genomic_DNA"/>
</dbReference>
<dbReference type="PROSITE" id="PS50851">
    <property type="entry name" value="CHEW"/>
    <property type="match status" value="1"/>
</dbReference>
<feature type="domain" description="CheW-like" evidence="1">
    <location>
        <begin position="14"/>
        <end position="151"/>
    </location>
</feature>
<reference evidence="2" key="1">
    <citation type="submission" date="2022-05" db="EMBL/GenBank/DDBJ databases">
        <title>Jatrophihabitans sp. SB3-54 whole genome sequence.</title>
        <authorList>
            <person name="Suh M.K."/>
            <person name="Eom M.K."/>
            <person name="Kim J.S."/>
            <person name="Kim H.S."/>
            <person name="Do H.E."/>
            <person name="Shin Y.K."/>
            <person name="Lee J.-S."/>
        </authorList>
    </citation>
    <scope>NUCLEOTIDE SEQUENCE</scope>
    <source>
        <strain evidence="2">SB3-54</strain>
    </source>
</reference>